<accession>A0ABX8EE30</accession>
<feature type="transmembrane region" description="Helical" evidence="2">
    <location>
        <begin position="53"/>
        <end position="70"/>
    </location>
</feature>
<sequence length="101" mass="10620">MDSSEGSRRVPEQVSGPGDAHRVRAPRRVLLIRALGWVGGLVALLGGLADLPAVTFVAVPFVVGTMVATYDKPGHSTIAENALALLLAGAAFVAFWPPLWF</sequence>
<evidence type="ECO:0000256" key="1">
    <source>
        <dbReference type="SAM" id="MobiDB-lite"/>
    </source>
</evidence>
<keyword evidence="4" id="KW-1185">Reference proteome</keyword>
<protein>
    <recommendedName>
        <fullName evidence="5">FUSC family protein</fullName>
    </recommendedName>
</protein>
<keyword evidence="2" id="KW-1133">Transmembrane helix</keyword>
<gene>
    <name evidence="3" type="ORF">ENKNEFLB_00220</name>
</gene>
<proteinExistence type="predicted"/>
<name>A0ABX8EE30_9ACTN</name>
<keyword evidence="2" id="KW-0472">Membrane</keyword>
<evidence type="ECO:0000256" key="2">
    <source>
        <dbReference type="SAM" id="Phobius"/>
    </source>
</evidence>
<feature type="compositionally biased region" description="Basic and acidic residues" evidence="1">
    <location>
        <begin position="1"/>
        <end position="11"/>
    </location>
</feature>
<dbReference type="EMBL" id="CP075371">
    <property type="protein sequence ID" value="QVT77851.1"/>
    <property type="molecule type" value="Genomic_DNA"/>
</dbReference>
<feature type="transmembrane region" description="Helical" evidence="2">
    <location>
        <begin position="30"/>
        <end position="47"/>
    </location>
</feature>
<reference evidence="3 4" key="1">
    <citation type="submission" date="2021-05" db="EMBL/GenBank/DDBJ databases">
        <title>Complete genome of Nocardioides aquaticus KCTC 9944T isolated from meromictic and hypersaline Ekho Lake, Antarctica.</title>
        <authorList>
            <person name="Hwang K."/>
            <person name="Kim K.M."/>
            <person name="Choe H."/>
        </authorList>
    </citation>
    <scope>NUCLEOTIDE SEQUENCE [LARGE SCALE GENOMIC DNA]</scope>
    <source>
        <strain evidence="3 4">KCTC 9944</strain>
    </source>
</reference>
<evidence type="ECO:0008006" key="5">
    <source>
        <dbReference type="Google" id="ProtNLM"/>
    </source>
</evidence>
<evidence type="ECO:0000313" key="3">
    <source>
        <dbReference type="EMBL" id="QVT77851.1"/>
    </source>
</evidence>
<feature type="transmembrane region" description="Helical" evidence="2">
    <location>
        <begin position="82"/>
        <end position="100"/>
    </location>
</feature>
<keyword evidence="2" id="KW-0812">Transmembrane</keyword>
<organism evidence="3 4">
    <name type="scientific">Nocardioides aquaticus</name>
    <dbReference type="NCBI Taxonomy" id="160826"/>
    <lineage>
        <taxon>Bacteria</taxon>
        <taxon>Bacillati</taxon>
        <taxon>Actinomycetota</taxon>
        <taxon>Actinomycetes</taxon>
        <taxon>Propionibacteriales</taxon>
        <taxon>Nocardioidaceae</taxon>
        <taxon>Nocardioides</taxon>
    </lineage>
</organism>
<evidence type="ECO:0000313" key="4">
    <source>
        <dbReference type="Proteomes" id="UP000679307"/>
    </source>
</evidence>
<feature type="region of interest" description="Disordered" evidence="1">
    <location>
        <begin position="1"/>
        <end position="20"/>
    </location>
</feature>
<dbReference type="Proteomes" id="UP000679307">
    <property type="component" value="Chromosome"/>
</dbReference>